<name>A0A0C9W2L6_9AGAM</name>
<dbReference type="InterPro" id="IPR051911">
    <property type="entry name" value="SDR_oxidoreductase"/>
</dbReference>
<keyword evidence="4" id="KW-1185">Reference proteome</keyword>
<organism evidence="3 4">
    <name type="scientific">Hydnomerulius pinastri MD-312</name>
    <dbReference type="NCBI Taxonomy" id="994086"/>
    <lineage>
        <taxon>Eukaryota</taxon>
        <taxon>Fungi</taxon>
        <taxon>Dikarya</taxon>
        <taxon>Basidiomycota</taxon>
        <taxon>Agaricomycotina</taxon>
        <taxon>Agaricomycetes</taxon>
        <taxon>Agaricomycetidae</taxon>
        <taxon>Boletales</taxon>
        <taxon>Boletales incertae sedis</taxon>
        <taxon>Leucogyrophana</taxon>
    </lineage>
</organism>
<evidence type="ECO:0000256" key="1">
    <source>
        <dbReference type="ARBA" id="ARBA00006484"/>
    </source>
</evidence>
<reference evidence="3 4" key="1">
    <citation type="submission" date="2014-04" db="EMBL/GenBank/DDBJ databases">
        <title>Evolutionary Origins and Diversification of the Mycorrhizal Mutualists.</title>
        <authorList>
            <consortium name="DOE Joint Genome Institute"/>
            <consortium name="Mycorrhizal Genomics Consortium"/>
            <person name="Kohler A."/>
            <person name="Kuo A."/>
            <person name="Nagy L.G."/>
            <person name="Floudas D."/>
            <person name="Copeland A."/>
            <person name="Barry K.W."/>
            <person name="Cichocki N."/>
            <person name="Veneault-Fourrey C."/>
            <person name="LaButti K."/>
            <person name="Lindquist E.A."/>
            <person name="Lipzen A."/>
            <person name="Lundell T."/>
            <person name="Morin E."/>
            <person name="Murat C."/>
            <person name="Riley R."/>
            <person name="Ohm R."/>
            <person name="Sun H."/>
            <person name="Tunlid A."/>
            <person name="Henrissat B."/>
            <person name="Grigoriev I.V."/>
            <person name="Hibbett D.S."/>
            <person name="Martin F."/>
        </authorList>
    </citation>
    <scope>NUCLEOTIDE SEQUENCE [LARGE SCALE GENOMIC DNA]</scope>
    <source>
        <strain evidence="3 4">MD-312</strain>
    </source>
</reference>
<gene>
    <name evidence="3" type="ORF">HYDPIDRAFT_27996</name>
</gene>
<proteinExistence type="inferred from homology"/>
<dbReference type="GO" id="GO:0016491">
    <property type="term" value="F:oxidoreductase activity"/>
    <property type="evidence" value="ECO:0007669"/>
    <property type="project" value="UniProtKB-KW"/>
</dbReference>
<evidence type="ECO:0000256" key="2">
    <source>
        <dbReference type="ARBA" id="ARBA00023002"/>
    </source>
</evidence>
<dbReference type="OrthoDB" id="1274115at2759"/>
<protein>
    <submittedName>
        <fullName evidence="3">Uncharacterized protein</fullName>
    </submittedName>
</protein>
<dbReference type="SUPFAM" id="SSF51735">
    <property type="entry name" value="NAD(P)-binding Rossmann-fold domains"/>
    <property type="match status" value="1"/>
</dbReference>
<evidence type="ECO:0000313" key="4">
    <source>
        <dbReference type="Proteomes" id="UP000053820"/>
    </source>
</evidence>
<evidence type="ECO:0000313" key="3">
    <source>
        <dbReference type="EMBL" id="KIJ65280.1"/>
    </source>
</evidence>
<keyword evidence="2" id="KW-0560">Oxidoreductase</keyword>
<dbReference type="EMBL" id="KN839844">
    <property type="protein sequence ID" value="KIJ65280.1"/>
    <property type="molecule type" value="Genomic_DNA"/>
</dbReference>
<dbReference type="HOGENOM" id="CLU_127773_0_0_1"/>
<accession>A0A0C9W2L6</accession>
<sequence>MSPRKHVICGWLEKFALEGLTEALAAELDPKWNIKITIIAPGPFKTEGIFESGTVELVHPAYTDESLRSWAQHGMATSGIVNGDTTIAVTVMEKLVHLEDLPVHLPLHKLSINFAKQKVEQVLKETDAYESWSDDVYLD</sequence>
<comment type="similarity">
    <text evidence="1">Belongs to the short-chain dehydrogenases/reductases (SDR) family.</text>
</comment>
<dbReference type="PANTHER" id="PTHR43976:SF16">
    <property type="entry name" value="SHORT-CHAIN DEHYDROGENASE_REDUCTASE FAMILY PROTEIN"/>
    <property type="match status" value="1"/>
</dbReference>
<dbReference type="AlphaFoldDB" id="A0A0C9W2L6"/>
<dbReference type="Gene3D" id="3.40.50.720">
    <property type="entry name" value="NAD(P)-binding Rossmann-like Domain"/>
    <property type="match status" value="1"/>
</dbReference>
<dbReference type="Proteomes" id="UP000053820">
    <property type="component" value="Unassembled WGS sequence"/>
</dbReference>
<dbReference type="InterPro" id="IPR036291">
    <property type="entry name" value="NAD(P)-bd_dom_sf"/>
</dbReference>
<dbReference type="PANTHER" id="PTHR43976">
    <property type="entry name" value="SHORT CHAIN DEHYDROGENASE"/>
    <property type="match status" value="1"/>
</dbReference>